<comment type="caution">
    <text evidence="2">The sequence shown here is derived from an EMBL/GenBank/DDBJ whole genome shotgun (WGS) entry which is preliminary data.</text>
</comment>
<name>A0A8H4AC71_GIGMA</name>
<protein>
    <submittedName>
        <fullName evidence="2">Uncharacterized protein</fullName>
    </submittedName>
</protein>
<feature type="transmembrane region" description="Helical" evidence="1">
    <location>
        <begin position="258"/>
        <end position="279"/>
    </location>
</feature>
<organism evidence="2 3">
    <name type="scientific">Gigaspora margarita</name>
    <dbReference type="NCBI Taxonomy" id="4874"/>
    <lineage>
        <taxon>Eukaryota</taxon>
        <taxon>Fungi</taxon>
        <taxon>Fungi incertae sedis</taxon>
        <taxon>Mucoromycota</taxon>
        <taxon>Glomeromycotina</taxon>
        <taxon>Glomeromycetes</taxon>
        <taxon>Diversisporales</taxon>
        <taxon>Gigasporaceae</taxon>
        <taxon>Gigaspora</taxon>
    </lineage>
</organism>
<keyword evidence="3" id="KW-1185">Reference proteome</keyword>
<dbReference type="EMBL" id="WTPW01000813">
    <property type="protein sequence ID" value="KAF0477821.1"/>
    <property type="molecule type" value="Genomic_DNA"/>
</dbReference>
<proteinExistence type="predicted"/>
<keyword evidence="1" id="KW-1133">Transmembrane helix</keyword>
<accession>A0A8H4AC71</accession>
<reference evidence="2 3" key="1">
    <citation type="journal article" date="2019" name="Environ. Microbiol.">
        <title>At the nexus of three kingdoms: the genome of the mycorrhizal fungus Gigaspora margarita provides insights into plant, endobacterial and fungal interactions.</title>
        <authorList>
            <person name="Venice F."/>
            <person name="Ghignone S."/>
            <person name="Salvioli di Fossalunga A."/>
            <person name="Amselem J."/>
            <person name="Novero M."/>
            <person name="Xianan X."/>
            <person name="Sedzielewska Toro K."/>
            <person name="Morin E."/>
            <person name="Lipzen A."/>
            <person name="Grigoriev I.V."/>
            <person name="Henrissat B."/>
            <person name="Martin F.M."/>
            <person name="Bonfante P."/>
        </authorList>
    </citation>
    <scope>NUCLEOTIDE SEQUENCE [LARGE SCALE GENOMIC DNA]</scope>
    <source>
        <strain evidence="2 3">BEG34</strain>
    </source>
</reference>
<keyword evidence="1" id="KW-0812">Transmembrane</keyword>
<dbReference type="Proteomes" id="UP000439903">
    <property type="component" value="Unassembled WGS sequence"/>
</dbReference>
<evidence type="ECO:0000313" key="2">
    <source>
        <dbReference type="EMBL" id="KAF0477821.1"/>
    </source>
</evidence>
<dbReference type="AlphaFoldDB" id="A0A8H4AC71"/>
<dbReference type="OrthoDB" id="2339353at2759"/>
<evidence type="ECO:0000313" key="3">
    <source>
        <dbReference type="Proteomes" id="UP000439903"/>
    </source>
</evidence>
<keyword evidence="1" id="KW-0472">Membrane</keyword>
<feature type="transmembrane region" description="Helical" evidence="1">
    <location>
        <begin position="6"/>
        <end position="23"/>
    </location>
</feature>
<sequence length="367" mass="42115">MIGTTIFLLIMSYIVYLIFKIVTDKPVIQLTHEYLDKLSIPDLEICCNESDIQITKYVFMLHNWTSTTFDNCTKFIQRSRVENNIYCYLFENNYTSTYFFGNPDINLTGPWVRNIDFYFKIDNITNMTSKFLSVGDISVQLMDSNFDLLWKGKAASTADLYENQIFKLQMNAFSGIQNMSTLAYFTKQTIQTILPNDISAIFGTTPNYHSITYLNIASRYYPMHPNENVSAGNFHGHFNVAPGSFIHDIQTEKLSHTVLIALGVLGGGFGLISGIYFLLFGRPRNNPWGLMHFLMKQKIETDSNMDLLNMPFVSNVDSLHGDQIPTERKVARLENRILALEKILEDYVFNPYALRLLALSSEESLEF</sequence>
<gene>
    <name evidence="2" type="ORF">F8M41_024196</name>
</gene>
<evidence type="ECO:0000256" key="1">
    <source>
        <dbReference type="SAM" id="Phobius"/>
    </source>
</evidence>